<keyword evidence="1" id="KW-0472">Membrane</keyword>
<name>A0A4R6W9W8_9SPHI</name>
<evidence type="ECO:0000259" key="2">
    <source>
        <dbReference type="Pfam" id="PF00144"/>
    </source>
</evidence>
<feature type="transmembrane region" description="Helical" evidence="1">
    <location>
        <begin position="577"/>
        <end position="596"/>
    </location>
</feature>
<dbReference type="PANTHER" id="PTHR46825:SF9">
    <property type="entry name" value="BETA-LACTAMASE-RELATED DOMAIN-CONTAINING PROTEIN"/>
    <property type="match status" value="1"/>
</dbReference>
<keyword evidence="1" id="KW-1133">Transmembrane helix</keyword>
<feature type="transmembrane region" description="Helical" evidence="1">
    <location>
        <begin position="508"/>
        <end position="533"/>
    </location>
</feature>
<keyword evidence="4" id="KW-1185">Reference proteome</keyword>
<dbReference type="InterPro" id="IPR012338">
    <property type="entry name" value="Beta-lactam/transpept-like"/>
</dbReference>
<organism evidence="3 4">
    <name type="scientific">Sphingobacterium yanglingense</name>
    <dbReference type="NCBI Taxonomy" id="1437280"/>
    <lineage>
        <taxon>Bacteria</taxon>
        <taxon>Pseudomonadati</taxon>
        <taxon>Bacteroidota</taxon>
        <taxon>Sphingobacteriia</taxon>
        <taxon>Sphingobacteriales</taxon>
        <taxon>Sphingobacteriaceae</taxon>
        <taxon>Sphingobacterium</taxon>
    </lineage>
</organism>
<feature type="transmembrane region" description="Helical" evidence="1">
    <location>
        <begin position="545"/>
        <end position="565"/>
    </location>
</feature>
<accession>A0A4R6W9W8</accession>
<feature type="domain" description="Beta-lactamase-related" evidence="2">
    <location>
        <begin position="60"/>
        <end position="382"/>
    </location>
</feature>
<proteinExistence type="predicted"/>
<dbReference type="EMBL" id="SNYV01000016">
    <property type="protein sequence ID" value="TDQ76005.1"/>
    <property type="molecule type" value="Genomic_DNA"/>
</dbReference>
<keyword evidence="1" id="KW-0812">Transmembrane</keyword>
<dbReference type="OrthoDB" id="9793489at2"/>
<evidence type="ECO:0000313" key="4">
    <source>
        <dbReference type="Proteomes" id="UP000295292"/>
    </source>
</evidence>
<reference evidence="3 4" key="1">
    <citation type="submission" date="2019-03" db="EMBL/GenBank/DDBJ databases">
        <title>Genomic Encyclopedia of Archaeal and Bacterial Type Strains, Phase II (KMG-II): from individual species to whole genera.</title>
        <authorList>
            <person name="Goeker M."/>
        </authorList>
    </citation>
    <scope>NUCLEOTIDE SEQUENCE [LARGE SCALE GENOMIC DNA]</scope>
    <source>
        <strain evidence="3 4">DSM 28353</strain>
    </source>
</reference>
<evidence type="ECO:0000313" key="3">
    <source>
        <dbReference type="EMBL" id="TDQ76005.1"/>
    </source>
</evidence>
<sequence>MKAETFTGMISKDKKMTFNYLLRKIAPFGKPDSLLRMFRTCYVLLWILLPLAAASQSLQGKIDDLLKQEKLSGAVYSTIKDSHITSFSSGLKNLETGDPMLLDDKVHVGSLTKTFLAIGILRLATLNMLDLDDPIKKYLKDLPMDNPWESSNPVTIRHLLDHTSGMSDIRLWHFFSTGATAQTPLNEFYGRNPKVLDVHVKPGTMFSYSNIGYTLLGMLIDTIVKEPYEDYLDRNLLRPIGLKNSSFHFRTQHEDKKLAMGHFDNGDPAFAMPIYVRPAGQFTTTAEDMGTFLQFLLNGGRLNDQEFIKKEFIDQMGLPVNTIAAKNGLRLGYSLGALSRDRHGVVGIAHSGNTIGFRAMYYLFPKEKKAFFIAHNMDSETADYDLFNKTLIDHLDLDTLRVQIGSVKSSSSVQDSEWEGYYVPVFTKIHPMELIDVISGYTVVKNSGNGISIRPFQKKEIFAKTIGNALFVAQGRTAASHLFYKDGSGVTFLTTGTMTLKKISSWKIYLSTISVVLGVVAALLMILSFIINLFRRKWKYFMSPVMFCISTLILFTLSLLFVSSIDMIRIGNKSPPTMMIYACTFLLPAGCFISLIKYGSTLSKSINCIDFWLIVLVSQFVITLWSYNLIPFATWE</sequence>
<comment type="caution">
    <text evidence="3">The sequence shown here is derived from an EMBL/GenBank/DDBJ whole genome shotgun (WGS) entry which is preliminary data.</text>
</comment>
<gene>
    <name evidence="3" type="ORF">CLV99_3702</name>
</gene>
<feature type="transmembrane region" description="Helical" evidence="1">
    <location>
        <begin position="608"/>
        <end position="627"/>
    </location>
</feature>
<evidence type="ECO:0000256" key="1">
    <source>
        <dbReference type="SAM" id="Phobius"/>
    </source>
</evidence>
<dbReference type="AlphaFoldDB" id="A0A4R6W9W8"/>
<dbReference type="PANTHER" id="PTHR46825">
    <property type="entry name" value="D-ALANYL-D-ALANINE-CARBOXYPEPTIDASE/ENDOPEPTIDASE AMPH"/>
    <property type="match status" value="1"/>
</dbReference>
<dbReference type="InterPro" id="IPR050491">
    <property type="entry name" value="AmpC-like"/>
</dbReference>
<dbReference type="InterPro" id="IPR001466">
    <property type="entry name" value="Beta-lactam-related"/>
</dbReference>
<dbReference type="Gene3D" id="3.40.710.10">
    <property type="entry name" value="DD-peptidase/beta-lactamase superfamily"/>
    <property type="match status" value="1"/>
</dbReference>
<protein>
    <submittedName>
        <fullName evidence="3">CubicO group peptidase (Beta-lactamase class C family)</fullName>
    </submittedName>
</protein>
<dbReference type="Proteomes" id="UP000295292">
    <property type="component" value="Unassembled WGS sequence"/>
</dbReference>
<dbReference type="Pfam" id="PF00144">
    <property type="entry name" value="Beta-lactamase"/>
    <property type="match status" value="1"/>
</dbReference>
<dbReference type="SUPFAM" id="SSF56601">
    <property type="entry name" value="beta-lactamase/transpeptidase-like"/>
    <property type="match status" value="1"/>
</dbReference>